<dbReference type="STRING" id="1802399.A3E39_03305"/>
<dbReference type="GO" id="GO:0005524">
    <property type="term" value="F:ATP binding"/>
    <property type="evidence" value="ECO:0007669"/>
    <property type="project" value="UniProtKB-KW"/>
</dbReference>
<accession>A0A1F7UK96</accession>
<feature type="domain" description="Fido" evidence="3">
    <location>
        <begin position="36"/>
        <end position="197"/>
    </location>
</feature>
<dbReference type="EMBL" id="MGEH01000026">
    <property type="protein sequence ID" value="OGL78675.1"/>
    <property type="molecule type" value="Genomic_DNA"/>
</dbReference>
<dbReference type="Pfam" id="PF02661">
    <property type="entry name" value="Fic"/>
    <property type="match status" value="1"/>
</dbReference>
<dbReference type="InterPro" id="IPR036597">
    <property type="entry name" value="Fido-like_dom_sf"/>
</dbReference>
<evidence type="ECO:0000313" key="4">
    <source>
        <dbReference type="EMBL" id="OGL78675.1"/>
    </source>
</evidence>
<dbReference type="PANTHER" id="PTHR13504:SF38">
    <property type="entry name" value="FIDO DOMAIN-CONTAINING PROTEIN"/>
    <property type="match status" value="1"/>
</dbReference>
<sequence length="215" mass="24661">MVQRPKNEAELQEREAIGVIRASRFIRRYAKAHTKISMGTVCRIHREIFSFAWSDIAGTYRGENLEITDSHHHPPHYTEVPGLMENADEELAEKLEAVHMAEGTIRDEVIDEESAVGAIDHVIKTAAWLHHVITYIHPFRDGNGRTARLAANLILERFGLVGISIKVEQQNKNRYRKALAQIDDHGDYEPLVEMMYEGLIERYEGVPMKFYPAKK</sequence>
<evidence type="ECO:0000256" key="2">
    <source>
        <dbReference type="PIRSR" id="PIRSR640198-2"/>
    </source>
</evidence>
<dbReference type="SUPFAM" id="SSF140931">
    <property type="entry name" value="Fic-like"/>
    <property type="match status" value="1"/>
</dbReference>
<gene>
    <name evidence="4" type="ORF">A3E39_03305</name>
</gene>
<evidence type="ECO:0000259" key="3">
    <source>
        <dbReference type="PROSITE" id="PS51459"/>
    </source>
</evidence>
<evidence type="ECO:0000256" key="1">
    <source>
        <dbReference type="PIRSR" id="PIRSR640198-1"/>
    </source>
</evidence>
<dbReference type="PROSITE" id="PS51459">
    <property type="entry name" value="FIDO"/>
    <property type="match status" value="1"/>
</dbReference>
<dbReference type="AlphaFoldDB" id="A0A1F7UK96"/>
<dbReference type="InterPro" id="IPR003812">
    <property type="entry name" value="Fido"/>
</dbReference>
<comment type="caution">
    <text evidence="4">The sequence shown here is derived from an EMBL/GenBank/DDBJ whole genome shotgun (WGS) entry which is preliminary data.</text>
</comment>
<reference evidence="4 5" key="1">
    <citation type="journal article" date="2016" name="Nat. Commun.">
        <title>Thousands of microbial genomes shed light on interconnected biogeochemical processes in an aquifer system.</title>
        <authorList>
            <person name="Anantharaman K."/>
            <person name="Brown C.T."/>
            <person name="Hug L.A."/>
            <person name="Sharon I."/>
            <person name="Castelle C.J."/>
            <person name="Probst A.J."/>
            <person name="Thomas B.C."/>
            <person name="Singh A."/>
            <person name="Wilkins M.J."/>
            <person name="Karaoz U."/>
            <person name="Brodie E.L."/>
            <person name="Williams K.H."/>
            <person name="Hubbard S.S."/>
            <person name="Banfield J.F."/>
        </authorList>
    </citation>
    <scope>NUCLEOTIDE SEQUENCE [LARGE SCALE GENOMIC DNA]</scope>
</reference>
<dbReference type="InterPro" id="IPR040198">
    <property type="entry name" value="Fido_containing"/>
</dbReference>
<dbReference type="Gene3D" id="1.10.3290.10">
    <property type="entry name" value="Fido-like domain"/>
    <property type="match status" value="1"/>
</dbReference>
<evidence type="ECO:0000313" key="5">
    <source>
        <dbReference type="Proteomes" id="UP000176603"/>
    </source>
</evidence>
<organism evidence="4 5">
    <name type="scientific">Candidatus Uhrbacteria bacterium RIFCSPHIGHO2_12_FULL_60_25</name>
    <dbReference type="NCBI Taxonomy" id="1802399"/>
    <lineage>
        <taxon>Bacteria</taxon>
        <taxon>Candidatus Uhriibacteriota</taxon>
    </lineage>
</organism>
<dbReference type="PANTHER" id="PTHR13504">
    <property type="entry name" value="FIDO DOMAIN-CONTAINING PROTEIN DDB_G0283145"/>
    <property type="match status" value="1"/>
</dbReference>
<feature type="active site" evidence="1">
    <location>
        <position position="137"/>
    </location>
</feature>
<name>A0A1F7UK96_9BACT</name>
<proteinExistence type="predicted"/>
<keyword evidence="2" id="KW-0547">Nucleotide-binding</keyword>
<protein>
    <recommendedName>
        <fullName evidence="3">Fido domain-containing protein</fullName>
    </recommendedName>
</protein>
<dbReference type="Proteomes" id="UP000176603">
    <property type="component" value="Unassembled WGS sequence"/>
</dbReference>
<feature type="binding site" evidence="2">
    <location>
        <begin position="141"/>
        <end position="148"/>
    </location>
    <ligand>
        <name>ATP</name>
        <dbReference type="ChEBI" id="CHEBI:30616"/>
    </ligand>
</feature>
<keyword evidence="2" id="KW-0067">ATP-binding</keyword>